<evidence type="ECO:0000313" key="2">
    <source>
        <dbReference type="EMBL" id="GAA1493872.1"/>
    </source>
</evidence>
<dbReference type="EMBL" id="BAAAJX010000010">
    <property type="protein sequence ID" value="GAA1493872.1"/>
    <property type="molecule type" value="Genomic_DNA"/>
</dbReference>
<evidence type="ECO:0000256" key="1">
    <source>
        <dbReference type="SAM" id="Phobius"/>
    </source>
</evidence>
<reference evidence="3" key="1">
    <citation type="journal article" date="2019" name="Int. J. Syst. Evol. Microbiol.">
        <title>The Global Catalogue of Microorganisms (GCM) 10K type strain sequencing project: providing services to taxonomists for standard genome sequencing and annotation.</title>
        <authorList>
            <consortium name="The Broad Institute Genomics Platform"/>
            <consortium name="The Broad Institute Genome Sequencing Center for Infectious Disease"/>
            <person name="Wu L."/>
            <person name="Ma J."/>
        </authorList>
    </citation>
    <scope>NUCLEOTIDE SEQUENCE [LARGE SCALE GENOMIC DNA]</scope>
    <source>
        <strain evidence="3">JCM 12140</strain>
    </source>
</reference>
<keyword evidence="1" id="KW-1133">Transmembrane helix</keyword>
<feature type="transmembrane region" description="Helical" evidence="1">
    <location>
        <begin position="15"/>
        <end position="39"/>
    </location>
</feature>
<keyword evidence="3" id="KW-1185">Reference proteome</keyword>
<feature type="transmembrane region" description="Helical" evidence="1">
    <location>
        <begin position="114"/>
        <end position="133"/>
    </location>
</feature>
<dbReference type="Proteomes" id="UP001501742">
    <property type="component" value="Unassembled WGS sequence"/>
</dbReference>
<keyword evidence="1" id="KW-0472">Membrane</keyword>
<keyword evidence="1" id="KW-0812">Transmembrane</keyword>
<organism evidence="2 3">
    <name type="scientific">Curtobacterium herbarum</name>
    <dbReference type="NCBI Taxonomy" id="150122"/>
    <lineage>
        <taxon>Bacteria</taxon>
        <taxon>Bacillati</taxon>
        <taxon>Actinomycetota</taxon>
        <taxon>Actinomycetes</taxon>
        <taxon>Micrococcales</taxon>
        <taxon>Microbacteriaceae</taxon>
        <taxon>Curtobacterium</taxon>
    </lineage>
</organism>
<gene>
    <name evidence="2" type="ORF">GCM10009627_22180</name>
</gene>
<evidence type="ECO:0008006" key="4">
    <source>
        <dbReference type="Google" id="ProtNLM"/>
    </source>
</evidence>
<protein>
    <recommendedName>
        <fullName evidence="4">Integral membrane protein</fullName>
    </recommendedName>
</protein>
<comment type="caution">
    <text evidence="2">The sequence shown here is derived from an EMBL/GenBank/DDBJ whole genome shotgun (WGS) entry which is preliminary data.</text>
</comment>
<proteinExistence type="predicted"/>
<feature type="transmembrane region" description="Helical" evidence="1">
    <location>
        <begin position="45"/>
        <end position="70"/>
    </location>
</feature>
<name>A0ABP4K4R3_9MICO</name>
<feature type="transmembrane region" description="Helical" evidence="1">
    <location>
        <begin position="139"/>
        <end position="156"/>
    </location>
</feature>
<dbReference type="RefSeq" id="WP_204609927.1">
    <property type="nucleotide sequence ID" value="NZ_BAAAJX010000010.1"/>
</dbReference>
<sequence>MTGERSATVTTGDRLYAAGWAQLAFGAAVGLAIGVGAGLTADRPFAWVTVVVIGVALAVVIPVAVLRAWWARGGRTTLLETRAWVRSGRVPDEVPDTVWRPRVRQLLGDSSRQLFGAWAAAVVACLWAALAISGETRDWAFAAVWAVLAGFQFVQVRRVRPAARRLLDAPARVVASV</sequence>
<evidence type="ECO:0000313" key="3">
    <source>
        <dbReference type="Proteomes" id="UP001501742"/>
    </source>
</evidence>
<accession>A0ABP4K4R3</accession>